<dbReference type="Pfam" id="PF00432">
    <property type="entry name" value="Prenyltrans"/>
    <property type="match status" value="1"/>
</dbReference>
<proteinExistence type="predicted"/>
<sequence>MSLRRNAAVLAAGTLLCTVVTPLAYASTSASTTVASSDTGLYGEHDPQYDGVWRQSLALLAQDAAGVRPADEATEWLVGQQCADGSFAAYRDTTKQDGCGEKTVRDSNATGAAVQALAALGGHSDAVTKAVDWLRSVQNDDGGWGYNPGSPSDANSTSVAVGALAATDENPAKVHSDKGDHSPYDALRGLQLDCSAKPEERGAFAYQPDKRGELVANADATAAATLAGHGEGLVVEPVEKDDTAAPEPLSCGDGKDGGTGQNREPQDSAEAGAAQLARTLEKNDQHLPSVAPDAKKGEADYANTADAVLALAAGEHGDQARTTLAWLEKHARDWDKFKADPAALGGLVLASRAAGGDPRDFGGTNLVKRLNATGPKPAEITDTKTESTEEDDDSSTVVTASLVVAGLAAGAGVGFLLSGRRKGQNP</sequence>
<dbReference type="AlphaFoldDB" id="A0A1E7KF56"/>
<dbReference type="Proteomes" id="UP000176101">
    <property type="component" value="Unassembled WGS sequence"/>
</dbReference>
<evidence type="ECO:0000256" key="2">
    <source>
        <dbReference type="SAM" id="MobiDB-lite"/>
    </source>
</evidence>
<dbReference type="STRING" id="1075402.AN216_16015"/>
<reference evidence="6 7" key="1">
    <citation type="journal article" date="2016" name="Front. Microbiol.">
        <title>Comparative Genomics Analysis of Streptomyces Species Reveals Their Adaptation to the Marine Environment and Their Diversity at the Genomic Level.</title>
        <authorList>
            <person name="Tian X."/>
            <person name="Zhang Z."/>
            <person name="Yang T."/>
            <person name="Chen M."/>
            <person name="Li J."/>
            <person name="Chen F."/>
            <person name="Yang J."/>
            <person name="Li W."/>
            <person name="Zhang B."/>
            <person name="Zhang Z."/>
            <person name="Wu J."/>
            <person name="Zhang C."/>
            <person name="Long L."/>
            <person name="Xiao J."/>
        </authorList>
    </citation>
    <scope>NUCLEOTIDE SEQUENCE [LARGE SCALE GENOMIC DNA]</scope>
    <source>
        <strain evidence="6 7">SCSIO 02100</strain>
    </source>
</reference>
<dbReference type="RefSeq" id="WP_070197358.1">
    <property type="nucleotide sequence ID" value="NZ_LJGU01000128.1"/>
</dbReference>
<dbReference type="SUPFAM" id="SSF48239">
    <property type="entry name" value="Terpenoid cyclases/Protein prenyltransferases"/>
    <property type="match status" value="1"/>
</dbReference>
<protein>
    <recommendedName>
        <fullName evidence="5">Prenyltransferase alpha-alpha toroid domain-containing protein</fullName>
    </recommendedName>
</protein>
<feature type="region of interest" description="Disordered" evidence="2">
    <location>
        <begin position="242"/>
        <end position="268"/>
    </location>
</feature>
<gene>
    <name evidence="6" type="ORF">AN216_16015</name>
</gene>
<feature type="chain" id="PRO_5009196537" description="Prenyltransferase alpha-alpha toroid domain-containing protein" evidence="4">
    <location>
        <begin position="27"/>
        <end position="426"/>
    </location>
</feature>
<dbReference type="Gene3D" id="1.50.10.20">
    <property type="match status" value="1"/>
</dbReference>
<keyword evidence="7" id="KW-1185">Reference proteome</keyword>
<accession>A0A1E7KF56</accession>
<evidence type="ECO:0000259" key="5">
    <source>
        <dbReference type="Pfam" id="PF00432"/>
    </source>
</evidence>
<dbReference type="OrthoDB" id="3852853at2"/>
<evidence type="ECO:0000256" key="3">
    <source>
        <dbReference type="SAM" id="Phobius"/>
    </source>
</evidence>
<dbReference type="EMBL" id="LJGU01000128">
    <property type="protein sequence ID" value="OEV02535.1"/>
    <property type="molecule type" value="Genomic_DNA"/>
</dbReference>
<evidence type="ECO:0000256" key="1">
    <source>
        <dbReference type="ARBA" id="ARBA00022737"/>
    </source>
</evidence>
<keyword evidence="3" id="KW-1133">Transmembrane helix</keyword>
<keyword evidence="4" id="KW-0732">Signal</keyword>
<feature type="signal peptide" evidence="4">
    <location>
        <begin position="1"/>
        <end position="26"/>
    </location>
</feature>
<dbReference type="InterPro" id="IPR001330">
    <property type="entry name" value="Prenyltrans"/>
</dbReference>
<feature type="region of interest" description="Disordered" evidence="2">
    <location>
        <begin position="366"/>
        <end position="395"/>
    </location>
</feature>
<evidence type="ECO:0000313" key="6">
    <source>
        <dbReference type="EMBL" id="OEV02535.1"/>
    </source>
</evidence>
<evidence type="ECO:0000256" key="4">
    <source>
        <dbReference type="SAM" id="SignalP"/>
    </source>
</evidence>
<comment type="caution">
    <text evidence="6">The sequence shown here is derived from an EMBL/GenBank/DDBJ whole genome shotgun (WGS) entry which is preliminary data.</text>
</comment>
<feature type="domain" description="Prenyltransferase alpha-alpha toroid" evidence="5">
    <location>
        <begin position="56"/>
        <end position="170"/>
    </location>
</feature>
<feature type="transmembrane region" description="Helical" evidence="3">
    <location>
        <begin position="397"/>
        <end position="417"/>
    </location>
</feature>
<evidence type="ECO:0000313" key="7">
    <source>
        <dbReference type="Proteomes" id="UP000176101"/>
    </source>
</evidence>
<dbReference type="PATRIC" id="fig|1075402.3.peg.2136"/>
<keyword evidence="1" id="KW-0677">Repeat</keyword>
<keyword evidence="3" id="KW-0472">Membrane</keyword>
<dbReference type="InterPro" id="IPR008930">
    <property type="entry name" value="Terpenoid_cyclase/PrenylTrfase"/>
</dbReference>
<name>A0A1E7KF56_9ACTN</name>
<keyword evidence="3" id="KW-0812">Transmembrane</keyword>
<dbReference type="CDD" id="cd00688">
    <property type="entry name" value="ISOPREN_C2_like"/>
    <property type="match status" value="1"/>
</dbReference>
<organism evidence="6 7">
    <name type="scientific">Streptomyces oceani</name>
    <dbReference type="NCBI Taxonomy" id="1075402"/>
    <lineage>
        <taxon>Bacteria</taxon>
        <taxon>Bacillati</taxon>
        <taxon>Actinomycetota</taxon>
        <taxon>Actinomycetes</taxon>
        <taxon>Kitasatosporales</taxon>
        <taxon>Streptomycetaceae</taxon>
        <taxon>Streptomyces</taxon>
    </lineage>
</organism>
<dbReference type="GO" id="GO:0003824">
    <property type="term" value="F:catalytic activity"/>
    <property type="evidence" value="ECO:0007669"/>
    <property type="project" value="InterPro"/>
</dbReference>